<organism evidence="1 2">
    <name type="scientific">Nitrosopumilus cobalaminigenes</name>
    <dbReference type="NCBI Taxonomy" id="1470066"/>
    <lineage>
        <taxon>Archaea</taxon>
        <taxon>Nitrososphaerota</taxon>
        <taxon>Nitrososphaeria</taxon>
        <taxon>Nitrosopumilales</taxon>
        <taxon>Nitrosopumilaceae</taxon>
        <taxon>Nitrosopumilus</taxon>
    </lineage>
</organism>
<reference evidence="1 2" key="1">
    <citation type="submission" date="2018-02" db="EMBL/GenBank/DDBJ databases">
        <title>Complete genome of Nitrosopumilus cobalaminigenes HCA1.</title>
        <authorList>
            <person name="Qin W."/>
            <person name="Zheng Y."/>
            <person name="Stahl D.A."/>
        </authorList>
    </citation>
    <scope>NUCLEOTIDE SEQUENCE [LARGE SCALE GENOMIC DNA]</scope>
    <source>
        <strain evidence="1 2">HCA1</strain>
    </source>
</reference>
<dbReference type="RefSeq" id="WP_179361326.1">
    <property type="nucleotide sequence ID" value="NZ_CP026993.1"/>
</dbReference>
<evidence type="ECO:0008006" key="3">
    <source>
        <dbReference type="Google" id="ProtNLM"/>
    </source>
</evidence>
<evidence type="ECO:0000313" key="2">
    <source>
        <dbReference type="Proteomes" id="UP000509771"/>
    </source>
</evidence>
<dbReference type="Proteomes" id="UP000509771">
    <property type="component" value="Chromosome"/>
</dbReference>
<keyword evidence="2" id="KW-1185">Reference proteome</keyword>
<accession>A0A7D5LYP4</accession>
<dbReference type="AlphaFoldDB" id="A0A7D5LYP4"/>
<evidence type="ECO:0000313" key="1">
    <source>
        <dbReference type="EMBL" id="QLH02493.1"/>
    </source>
</evidence>
<name>A0A7D5LYP4_9ARCH</name>
<protein>
    <recommendedName>
        <fullName evidence="3">DUF4037 domain-containing protein</fullName>
    </recommendedName>
</protein>
<dbReference type="OrthoDB" id="10119at2157"/>
<dbReference type="KEGG" id="ncl:C5F47_02395"/>
<dbReference type="GeneID" id="56058832"/>
<dbReference type="EMBL" id="CP026993">
    <property type="protein sequence ID" value="QLH02493.1"/>
    <property type="molecule type" value="Genomic_DNA"/>
</dbReference>
<proteinExistence type="predicted"/>
<sequence length="294" mass="33652">MDIKKFVEENGFSDFPIGLGGCRISDLSFDSCDYDVFVFDEKAESAKILKFEDEFIVVHHASLGETNSEKLLQYHKLEIIHDESWELRMSLSKIHKKHISLFSDFAKNSLIESQFCCQKTKEAIQTSDVFAPCWQKCASFYLANAISSINHQPSSPSHMLDSLRKLEKNTVNEHISTVTQTVGIERATPILLERMLKSTIGFSDSVENNGHSKIIQQKHDYFVKNSMLSDCYFYLGFVNKENFVKIKNTLNREQDLFHILKIAFDVEADSNLLEQQSDLIQKSCNEILEILTSA</sequence>
<gene>
    <name evidence="1" type="ORF">C5F47_02395</name>
</gene>